<dbReference type="RefSeq" id="XP_001745680.1">
    <property type="nucleotide sequence ID" value="XM_001745628.1"/>
</dbReference>
<dbReference type="eggNOG" id="KOG0078">
    <property type="taxonomic scope" value="Eukaryota"/>
</dbReference>
<dbReference type="InterPro" id="IPR027417">
    <property type="entry name" value="P-loop_NTPase"/>
</dbReference>
<gene>
    <name evidence="2" type="ORF">MONBRDRAFT_32315</name>
</gene>
<dbReference type="SMART" id="SM00176">
    <property type="entry name" value="RAN"/>
    <property type="match status" value="1"/>
</dbReference>
<dbReference type="GeneID" id="5890819"/>
<dbReference type="SMART" id="SM00173">
    <property type="entry name" value="RAS"/>
    <property type="match status" value="1"/>
</dbReference>
<dbReference type="AlphaFoldDB" id="A9UYR4"/>
<dbReference type="PROSITE" id="PS51419">
    <property type="entry name" value="RAB"/>
    <property type="match status" value="1"/>
</dbReference>
<keyword evidence="3" id="KW-1185">Reference proteome</keyword>
<name>A9UYR4_MONBE</name>
<dbReference type="GO" id="GO:0005525">
    <property type="term" value="F:GTP binding"/>
    <property type="evidence" value="ECO:0007669"/>
    <property type="project" value="InterPro"/>
</dbReference>
<dbReference type="CDD" id="cd00154">
    <property type="entry name" value="Rab"/>
    <property type="match status" value="1"/>
</dbReference>
<dbReference type="PANTHER" id="PTHR47978">
    <property type="match status" value="1"/>
</dbReference>
<accession>A9UYR4</accession>
<dbReference type="Gene3D" id="3.40.50.300">
    <property type="entry name" value="P-loop containing nucleotide triphosphate hydrolases"/>
    <property type="match status" value="1"/>
</dbReference>
<dbReference type="GO" id="GO:0006886">
    <property type="term" value="P:intracellular protein transport"/>
    <property type="evidence" value="ECO:0000318"/>
    <property type="project" value="GO_Central"/>
</dbReference>
<evidence type="ECO:0000313" key="2">
    <source>
        <dbReference type="EMBL" id="EDQ89651.1"/>
    </source>
</evidence>
<dbReference type="SUPFAM" id="SSF52540">
    <property type="entry name" value="P-loop containing nucleoside triphosphate hydrolases"/>
    <property type="match status" value="1"/>
</dbReference>
<dbReference type="SMART" id="SM00174">
    <property type="entry name" value="RHO"/>
    <property type="match status" value="1"/>
</dbReference>
<dbReference type="GO" id="GO:0012505">
    <property type="term" value="C:endomembrane system"/>
    <property type="evidence" value="ECO:0000318"/>
    <property type="project" value="GO_Central"/>
</dbReference>
<dbReference type="EMBL" id="CH991550">
    <property type="protein sequence ID" value="EDQ89651.1"/>
    <property type="molecule type" value="Genomic_DNA"/>
</dbReference>
<dbReference type="Pfam" id="PF00071">
    <property type="entry name" value="Ras"/>
    <property type="match status" value="1"/>
</dbReference>
<dbReference type="STRING" id="81824.A9UYR4"/>
<dbReference type="OMA" id="FKNITSC"/>
<dbReference type="InterPro" id="IPR005225">
    <property type="entry name" value="Small_GTP-bd"/>
</dbReference>
<reference evidence="2 3" key="1">
    <citation type="journal article" date="2008" name="Nature">
        <title>The genome of the choanoflagellate Monosiga brevicollis and the origin of metazoans.</title>
        <authorList>
            <consortium name="JGI Sequencing"/>
            <person name="King N."/>
            <person name="Westbrook M.J."/>
            <person name="Young S.L."/>
            <person name="Kuo A."/>
            <person name="Abedin M."/>
            <person name="Chapman J."/>
            <person name="Fairclough S."/>
            <person name="Hellsten U."/>
            <person name="Isogai Y."/>
            <person name="Letunic I."/>
            <person name="Marr M."/>
            <person name="Pincus D."/>
            <person name="Putnam N."/>
            <person name="Rokas A."/>
            <person name="Wright K.J."/>
            <person name="Zuzow R."/>
            <person name="Dirks W."/>
            <person name="Good M."/>
            <person name="Goodstein D."/>
            <person name="Lemons D."/>
            <person name="Li W."/>
            <person name="Lyons J.B."/>
            <person name="Morris A."/>
            <person name="Nichols S."/>
            <person name="Richter D.J."/>
            <person name="Salamov A."/>
            <person name="Bork P."/>
            <person name="Lim W.A."/>
            <person name="Manning G."/>
            <person name="Miller W.T."/>
            <person name="McGinnis W."/>
            <person name="Shapiro H."/>
            <person name="Tjian R."/>
            <person name="Grigoriev I.V."/>
            <person name="Rokhsar D."/>
        </authorList>
    </citation>
    <scope>NUCLEOTIDE SEQUENCE [LARGE SCALE GENOMIC DNA]</scope>
    <source>
        <strain evidence="3">MX1 / ATCC 50154</strain>
    </source>
</reference>
<dbReference type="Proteomes" id="UP000001357">
    <property type="component" value="Unassembled WGS sequence"/>
</dbReference>
<dbReference type="SMART" id="SM00175">
    <property type="entry name" value="RAB"/>
    <property type="match status" value="1"/>
</dbReference>
<dbReference type="GO" id="GO:0003924">
    <property type="term" value="F:GTPase activity"/>
    <property type="evidence" value="ECO:0000318"/>
    <property type="project" value="GO_Central"/>
</dbReference>
<dbReference type="InParanoid" id="A9UYR4"/>
<dbReference type="NCBIfam" id="TIGR00231">
    <property type="entry name" value="small_GTP"/>
    <property type="match status" value="1"/>
</dbReference>
<dbReference type="PRINTS" id="PR00449">
    <property type="entry name" value="RASTRNSFRMNG"/>
</dbReference>
<protein>
    <submittedName>
        <fullName evidence="2">Uncharacterized protein</fullName>
    </submittedName>
</protein>
<dbReference type="PROSITE" id="PS51421">
    <property type="entry name" value="RAS"/>
    <property type="match status" value="1"/>
</dbReference>
<organism evidence="2 3">
    <name type="scientific">Monosiga brevicollis</name>
    <name type="common">Choanoflagellate</name>
    <dbReference type="NCBI Taxonomy" id="81824"/>
    <lineage>
        <taxon>Eukaryota</taxon>
        <taxon>Choanoflagellata</taxon>
        <taxon>Craspedida</taxon>
        <taxon>Salpingoecidae</taxon>
        <taxon>Monosiga</taxon>
    </lineage>
</organism>
<proteinExistence type="predicted"/>
<keyword evidence="1" id="KW-0547">Nucleotide-binding</keyword>
<dbReference type="GO" id="GO:0006897">
    <property type="term" value="P:endocytosis"/>
    <property type="evidence" value="ECO:0000318"/>
    <property type="project" value="GO_Central"/>
</dbReference>
<evidence type="ECO:0000256" key="1">
    <source>
        <dbReference type="ARBA" id="ARBA00022741"/>
    </source>
</evidence>
<dbReference type="FunFam" id="3.40.50.300:FF:001808">
    <property type="entry name" value="Rab GTPase"/>
    <property type="match status" value="1"/>
</dbReference>
<dbReference type="InterPro" id="IPR001806">
    <property type="entry name" value="Small_GTPase"/>
</dbReference>
<evidence type="ECO:0000313" key="3">
    <source>
        <dbReference type="Proteomes" id="UP000001357"/>
    </source>
</evidence>
<sequence>MAYDALVRVIMVGDSTVGKSSMAARYSRNEFYEQAISTIGVDFVLKTMQVDSKTIKMQVWDTAGQERFRSITHSYYRGADAVLVVYDITNADSVDSLSGWVERARAHAKVDVAIFIIGNKFDLYDPADPQQVTNVSQAQHLARKLGLHHFVASAKSDINVQDIFLQAARDIMRVREEARQPTPLVNVASSQPASSSWCTLL</sequence>
<dbReference type="KEGG" id="mbr:MONBRDRAFT_32315"/>